<dbReference type="AlphaFoldDB" id="A0A6B1FAG0"/>
<comment type="caution">
    <text evidence="2">The sequence shown here is derived from an EMBL/GenBank/DDBJ whole genome shotgun (WGS) entry which is preliminary data.</text>
</comment>
<feature type="region of interest" description="Disordered" evidence="1">
    <location>
        <begin position="277"/>
        <end position="303"/>
    </location>
</feature>
<protein>
    <submittedName>
        <fullName evidence="2">Uncharacterized protein</fullName>
    </submittedName>
</protein>
<gene>
    <name evidence="2" type="ORF">F4162_02660</name>
</gene>
<sequence length="303" mass="31646">MADFNRTVRSALNEGPGYLAPGQSQGSPIDAQTLANSYLNPGAAMGDALGNSIGRQQVTAFSSVPGITFTLNGDSFVGATPGASLAASLDSFMAPTDWAIPEQWRFSLKKPLHVASKHGASIDQGSSLFHLASPQGLAASFHTQGVEVAYQPSKGPFTFTAGTVHEDDSLLGTQAQGIFGALVADTFYVGSRWQTDVGQWSLAASGEVGLVAPRVAGSSVIDGIDTLATNAFSLEAVREFNNGNALRFSLTQPLRVAHGSMAYTLASGSQDRLVTGESYSSSLAPSGRQLDWTTDHGLERPYG</sequence>
<organism evidence="2">
    <name type="scientific">Synechococcus sp. SB0676_bin_10</name>
    <dbReference type="NCBI Taxonomy" id="2604869"/>
    <lineage>
        <taxon>Bacteria</taxon>
        <taxon>Bacillati</taxon>
        <taxon>Cyanobacteriota</taxon>
        <taxon>Cyanophyceae</taxon>
        <taxon>Synechococcales</taxon>
        <taxon>Synechococcaceae</taxon>
        <taxon>Synechococcus</taxon>
    </lineage>
</organism>
<reference evidence="2" key="1">
    <citation type="submission" date="2019-09" db="EMBL/GenBank/DDBJ databases">
        <title>Characterisation of the sponge microbiome using genome-centric metagenomics.</title>
        <authorList>
            <person name="Engelberts J.P."/>
            <person name="Robbins S.J."/>
            <person name="De Goeij J.M."/>
            <person name="Aranda M."/>
            <person name="Bell S.C."/>
            <person name="Webster N.S."/>
        </authorList>
    </citation>
    <scope>NUCLEOTIDE SEQUENCE</scope>
    <source>
        <strain evidence="2">SB0676_bin_10</strain>
    </source>
</reference>
<name>A0A6B1FAG0_9SYNE</name>
<dbReference type="EMBL" id="VYDO01000097">
    <property type="protein sequence ID" value="MYG37913.1"/>
    <property type="molecule type" value="Genomic_DNA"/>
</dbReference>
<evidence type="ECO:0000313" key="2">
    <source>
        <dbReference type="EMBL" id="MYG37913.1"/>
    </source>
</evidence>
<accession>A0A6B1FAG0</accession>
<proteinExistence type="predicted"/>
<feature type="compositionally biased region" description="Basic and acidic residues" evidence="1">
    <location>
        <begin position="293"/>
        <end position="303"/>
    </location>
</feature>
<evidence type="ECO:0000256" key="1">
    <source>
        <dbReference type="SAM" id="MobiDB-lite"/>
    </source>
</evidence>